<evidence type="ECO:0000313" key="4">
    <source>
        <dbReference type="Proteomes" id="UP000199050"/>
    </source>
</evidence>
<evidence type="ECO:0000259" key="2">
    <source>
        <dbReference type="Pfam" id="PF15609"/>
    </source>
</evidence>
<evidence type="ECO:0000259" key="1">
    <source>
        <dbReference type="Pfam" id="PF12500"/>
    </source>
</evidence>
<organism evidence="3 4">
    <name type="scientific">Paenibacillus typhae</name>
    <dbReference type="NCBI Taxonomy" id="1174501"/>
    <lineage>
        <taxon>Bacteria</taxon>
        <taxon>Bacillati</taxon>
        <taxon>Bacillota</taxon>
        <taxon>Bacilli</taxon>
        <taxon>Bacillales</taxon>
        <taxon>Paenibacillaceae</taxon>
        <taxon>Paenibacillus</taxon>
    </lineage>
</organism>
<name>A0A1G8KFA5_9BACL</name>
<dbReference type="PIRSF" id="PIRSF020967">
    <property type="entry name" value="UCP020967"/>
    <property type="match status" value="1"/>
</dbReference>
<feature type="domain" description="TRSP" evidence="1">
    <location>
        <begin position="325"/>
        <end position="449"/>
    </location>
</feature>
<accession>A0A1G8KFA5</accession>
<dbReference type="InterPro" id="IPR000836">
    <property type="entry name" value="PRTase_dom"/>
</dbReference>
<dbReference type="Pfam" id="PF15609">
    <property type="entry name" value="PRTase_2"/>
    <property type="match status" value="1"/>
</dbReference>
<dbReference type="SUPFAM" id="SSF53271">
    <property type="entry name" value="PRTase-like"/>
    <property type="match status" value="1"/>
</dbReference>
<keyword evidence="4" id="KW-1185">Reference proteome</keyword>
<dbReference type="Proteomes" id="UP000199050">
    <property type="component" value="Unassembled WGS sequence"/>
</dbReference>
<dbReference type="Pfam" id="PF12500">
    <property type="entry name" value="TRSP"/>
    <property type="match status" value="1"/>
</dbReference>
<dbReference type="InterPro" id="IPR022537">
    <property type="entry name" value="TRSP_dom"/>
</dbReference>
<reference evidence="4" key="1">
    <citation type="submission" date="2016-10" db="EMBL/GenBank/DDBJ databases">
        <authorList>
            <person name="Varghese N."/>
            <person name="Submissions S."/>
        </authorList>
    </citation>
    <scope>NUCLEOTIDE SEQUENCE [LARGE SCALE GENOMIC DNA]</scope>
    <source>
        <strain evidence="4">CGMCC 1.11012</strain>
    </source>
</reference>
<proteinExistence type="predicted"/>
<evidence type="ECO:0000313" key="3">
    <source>
        <dbReference type="EMBL" id="SDI42087.1"/>
    </source>
</evidence>
<feature type="domain" description="Orotate phosphoribosyltransferase-like" evidence="2">
    <location>
        <begin position="42"/>
        <end position="267"/>
    </location>
</feature>
<dbReference type="InterPro" id="IPR041688">
    <property type="entry name" value="PRTase_2"/>
</dbReference>
<sequence>MKNSILPAYCPKTNIHTFNIVDNLQVTVTETANPFQMPVDSLFSMAARINKKRSFLFVSRVLGKHIPVNPYTPLLSGAALGLLLYREMEGEGSRTLMDKLLDQAVHGLVHPEYAEEAYRTLLAARLTLPHPSVFIGFAETATALGHSMYNLFAGGASYIHTTREDIPELTSVISFEEEHSHAVDHLCYALRPELLSGNEPVILVDDEITTGNTAINIIRDIQAKFPRREYVVASLLDWRSPANIQAYRDLEQELGIEITALSLLQGTIEVNGTPLLDADAVKDKQDEDNGVPVVTTYIQDSLERLNVSSADSCGEINASPYLKLSGRFGLASSDNAAIDEEVAAVAAKLRALREGGRTLVMGVGEFMYLPMRIAAEMGEGVFYQSSTRSPIYPQHRPDYGVRSAAGYPSAGDPSITNYIYNVEYGQYDDIFVLLERDVPDQRIKPMTDILRGLAGSRVHLIVLAPRKEAEGAADDGNG</sequence>
<dbReference type="STRING" id="1174501.SAMN05216192_105128"/>
<dbReference type="AlphaFoldDB" id="A0A1G8KFA5"/>
<dbReference type="InterPro" id="IPR011214">
    <property type="entry name" value="UCP020967"/>
</dbReference>
<gene>
    <name evidence="3" type="ORF">SAMN05216192_105128</name>
</gene>
<dbReference type="InterPro" id="IPR029057">
    <property type="entry name" value="PRTase-like"/>
</dbReference>
<dbReference type="Gene3D" id="3.40.50.2020">
    <property type="match status" value="1"/>
</dbReference>
<protein>
    <submittedName>
        <fullName evidence="3">TRSP domain C terminus to PRTase_2</fullName>
    </submittedName>
</protein>
<dbReference type="CDD" id="cd06223">
    <property type="entry name" value="PRTases_typeI"/>
    <property type="match status" value="1"/>
</dbReference>
<dbReference type="EMBL" id="FNDX01000005">
    <property type="protein sequence ID" value="SDI42087.1"/>
    <property type="molecule type" value="Genomic_DNA"/>
</dbReference>